<feature type="region of interest" description="Disordered" evidence="2">
    <location>
        <begin position="82"/>
        <end position="107"/>
    </location>
</feature>
<dbReference type="HOGENOM" id="CLU_159890_2_0_9"/>
<evidence type="ECO:0000256" key="1">
    <source>
        <dbReference type="ARBA" id="ARBA00022490"/>
    </source>
</evidence>
<gene>
    <name evidence="3" type="ordered locus">Bsel_1633</name>
</gene>
<reference evidence="3" key="1">
    <citation type="submission" date="2009-10" db="EMBL/GenBank/DDBJ databases">
        <title>Complete sequence of Bacillus selenitireducens MLS10.</title>
        <authorList>
            <consortium name="US DOE Joint Genome Institute"/>
            <person name="Lucas S."/>
            <person name="Copeland A."/>
            <person name="Lapidus A."/>
            <person name="Glavina del Rio T."/>
            <person name="Dalin E."/>
            <person name="Tice H."/>
            <person name="Bruce D."/>
            <person name="Goodwin L."/>
            <person name="Pitluck S."/>
            <person name="Sims D."/>
            <person name="Brettin T."/>
            <person name="Detter J.C."/>
            <person name="Han C."/>
            <person name="Larimer F."/>
            <person name="Land M."/>
            <person name="Hauser L."/>
            <person name="Kyrpides N."/>
            <person name="Ovchinnikova G."/>
            <person name="Stolz J."/>
        </authorList>
    </citation>
    <scope>NUCLEOTIDE SEQUENCE [LARGE SCALE GENOMIC DNA]</scope>
    <source>
        <strain evidence="3">MLS10</strain>
    </source>
</reference>
<dbReference type="STRING" id="439292.Bsel_1633"/>
<dbReference type="Proteomes" id="UP000000271">
    <property type="component" value="Chromosome"/>
</dbReference>
<accession>D6XTK6</accession>
<dbReference type="InterPro" id="IPR016979">
    <property type="entry name" value="DUF2129"/>
</dbReference>
<evidence type="ECO:0000313" key="4">
    <source>
        <dbReference type="Proteomes" id="UP000000271"/>
    </source>
</evidence>
<protein>
    <submittedName>
        <fullName evidence="3">Uncharacterized protein family UPF0298</fullName>
    </submittedName>
</protein>
<dbReference type="PIRSF" id="PIRSF031653">
    <property type="entry name" value="UCP031653"/>
    <property type="match status" value="1"/>
</dbReference>
<keyword evidence="4" id="KW-1185">Reference proteome</keyword>
<name>D6XTK6_BACIE</name>
<dbReference type="KEGG" id="bse:Bsel_1633"/>
<dbReference type="AlphaFoldDB" id="D6XTK6"/>
<organism evidence="3 4">
    <name type="scientific">Bacillus selenitireducens (strain ATCC 700615 / DSM 15326 / MLS10)</name>
    <dbReference type="NCBI Taxonomy" id="439292"/>
    <lineage>
        <taxon>Bacteria</taxon>
        <taxon>Bacillati</taxon>
        <taxon>Bacillota</taxon>
        <taxon>Bacilli</taxon>
        <taxon>Bacillales</taxon>
        <taxon>Bacillaceae</taxon>
        <taxon>Salisediminibacterium</taxon>
    </lineage>
</organism>
<evidence type="ECO:0000256" key="2">
    <source>
        <dbReference type="SAM" id="MobiDB-lite"/>
    </source>
</evidence>
<sequence>MDNHQEDFQAVERIGLVVWLHSMRPLKQLKRHGHIHYVSRKMKYAYLYCDLQRVEEVTRRLESINAVKYVEQSMKPYIKTEYQKKGSKRRKERRIQNGNLIGNPGLQ</sequence>
<feature type="compositionally biased region" description="Polar residues" evidence="2">
    <location>
        <begin position="96"/>
        <end position="107"/>
    </location>
</feature>
<dbReference type="Pfam" id="PF09902">
    <property type="entry name" value="DUF2129"/>
    <property type="match status" value="1"/>
</dbReference>
<dbReference type="eggNOG" id="COG4471">
    <property type="taxonomic scope" value="Bacteria"/>
</dbReference>
<keyword evidence="1" id="KW-0963">Cytoplasm</keyword>
<evidence type="ECO:0000313" key="3">
    <source>
        <dbReference type="EMBL" id="ADH99142.1"/>
    </source>
</evidence>
<dbReference type="RefSeq" id="WP_013172566.1">
    <property type="nucleotide sequence ID" value="NC_014219.1"/>
</dbReference>
<proteinExistence type="predicted"/>
<dbReference type="EMBL" id="CP001791">
    <property type="protein sequence ID" value="ADH99142.1"/>
    <property type="molecule type" value="Genomic_DNA"/>
</dbReference>